<evidence type="ECO:0000313" key="4">
    <source>
        <dbReference type="EMBL" id="EZG43091.1"/>
    </source>
</evidence>
<dbReference type="AlphaFoldDB" id="A0A023AWG7"/>
<accession>A0A023AWG7</accession>
<comment type="caution">
    <text evidence="4">The sequence shown here is derived from an EMBL/GenBank/DDBJ whole genome shotgun (WGS) entry which is preliminary data.</text>
</comment>
<dbReference type="GO" id="GO:0008270">
    <property type="term" value="F:zinc ion binding"/>
    <property type="evidence" value="ECO:0007669"/>
    <property type="project" value="UniProtKB-KW"/>
</dbReference>
<protein>
    <recommendedName>
        <fullName evidence="3">C2H2-type domain-containing protein</fullName>
    </recommendedName>
</protein>
<dbReference type="GeneID" id="22916225"/>
<proteinExistence type="predicted"/>
<keyword evidence="1" id="KW-0479">Metal-binding</keyword>
<sequence length="235" mass="26646">MQDEFAEADCPGCEIRLPNPQLSAHLIHCVKYEGRLTPLKQNSGAFDFARKIRELLKPSPTKPKPETLDANNASTTHPILMQARKSLRPHAPRGEQGPQNLKPTQEVSSLKEEVEVMRRETEERIRKEQSTCNRCDKQLKSSQALRRHDALYHPGTERPRGLPICCIGCDTIFKTAATYVKHKCTGTLKNELSAKRCQLCDQGELSNPEYSAHMLMHQITTSSQEVDQKELYDPK</sequence>
<dbReference type="InterPro" id="IPR013087">
    <property type="entry name" value="Znf_C2H2_type"/>
</dbReference>
<dbReference type="Proteomes" id="UP000019763">
    <property type="component" value="Unassembled WGS sequence"/>
</dbReference>
<evidence type="ECO:0000256" key="2">
    <source>
        <dbReference type="SAM" id="MobiDB-lite"/>
    </source>
</evidence>
<evidence type="ECO:0000259" key="3">
    <source>
        <dbReference type="PROSITE" id="PS50157"/>
    </source>
</evidence>
<evidence type="ECO:0000256" key="1">
    <source>
        <dbReference type="PROSITE-ProRule" id="PRU00042"/>
    </source>
</evidence>
<keyword evidence="1" id="KW-0863">Zinc-finger</keyword>
<dbReference type="RefSeq" id="XP_011134676.1">
    <property type="nucleotide sequence ID" value="XM_011136374.1"/>
</dbReference>
<dbReference type="PROSITE" id="PS00028">
    <property type="entry name" value="ZINC_FINGER_C2H2_1"/>
    <property type="match status" value="1"/>
</dbReference>
<name>A0A023AWG7_GRENI</name>
<organism evidence="4 5">
    <name type="scientific">Gregarina niphandrodes</name>
    <name type="common">Septate eugregarine</name>
    <dbReference type="NCBI Taxonomy" id="110365"/>
    <lineage>
        <taxon>Eukaryota</taxon>
        <taxon>Sar</taxon>
        <taxon>Alveolata</taxon>
        <taxon>Apicomplexa</taxon>
        <taxon>Conoidasida</taxon>
        <taxon>Gregarinasina</taxon>
        <taxon>Eugregarinorida</taxon>
        <taxon>Gregarinidae</taxon>
        <taxon>Gregarina</taxon>
    </lineage>
</organism>
<feature type="compositionally biased region" description="Polar residues" evidence="2">
    <location>
        <begin position="97"/>
        <end position="108"/>
    </location>
</feature>
<dbReference type="OrthoDB" id="654211at2759"/>
<feature type="domain" description="C2H2-type" evidence="3">
    <location>
        <begin position="130"/>
        <end position="158"/>
    </location>
</feature>
<gene>
    <name evidence="4" type="ORF">GNI_188860</name>
</gene>
<feature type="region of interest" description="Disordered" evidence="2">
    <location>
        <begin position="88"/>
        <end position="114"/>
    </location>
</feature>
<dbReference type="EMBL" id="AFNH02001438">
    <property type="protein sequence ID" value="EZG43091.1"/>
    <property type="molecule type" value="Genomic_DNA"/>
</dbReference>
<reference evidence="4" key="1">
    <citation type="submission" date="2013-12" db="EMBL/GenBank/DDBJ databases">
        <authorList>
            <person name="Omoto C.K."/>
            <person name="Sibley D."/>
            <person name="Venepally P."/>
            <person name="Hadjithomas M."/>
            <person name="Karamycheva S."/>
            <person name="Brunk B."/>
            <person name="Roos D."/>
            <person name="Caler E."/>
            <person name="Lorenzi H."/>
        </authorList>
    </citation>
    <scope>NUCLEOTIDE SEQUENCE</scope>
</reference>
<keyword evidence="1" id="KW-0862">Zinc</keyword>
<dbReference type="VEuPathDB" id="CryptoDB:GNI_188860"/>
<dbReference type="PROSITE" id="PS50157">
    <property type="entry name" value="ZINC_FINGER_C2H2_2"/>
    <property type="match status" value="1"/>
</dbReference>
<evidence type="ECO:0000313" key="5">
    <source>
        <dbReference type="Proteomes" id="UP000019763"/>
    </source>
</evidence>
<keyword evidence="5" id="KW-1185">Reference proteome</keyword>